<evidence type="ECO:0000313" key="9">
    <source>
        <dbReference type="Proteomes" id="UP000545761"/>
    </source>
</evidence>
<name>A0A7W0DK47_9ACTN</name>
<keyword evidence="2 7" id="KW-0732">Signal</keyword>
<evidence type="ECO:0000256" key="6">
    <source>
        <dbReference type="SAM" id="MobiDB-lite"/>
    </source>
</evidence>
<keyword evidence="4" id="KW-0564">Palmitate</keyword>
<sequence>MRARRLTGSLTCLVVLSLTAAGCGLSGGSGGSDDGEATAGACKVDAGNVGSGKLSGDVKGNITFQTTNLKKDFGDFFNGVIDAFEKKYPGTSVKWVDDPGDAKFTERNVADAQACSLPDVINLNKVTATALTKSGYLLNLDEKDPDAGKPFVPAFWDSSTLKDSSGSDIHSVLPWYTGGINLTYNTEMLKKAGIDPEKPPTTIFGLFEDYEKIAKSAKGKYYATMANPIWRLPADWQQMDIKVYSDDGKSFVFADDPRTTEWVAWMKRLYQGGAMPKDSLSSSDDPSTPYGNGQVAYGSTNPSFVRFVKQNSPSVYDKTGVGQYPFDKLGHTTGAPQYIGVASTSKNAATALAFGKFLTNAENQTAWCKDPNVVIFPTTTESLEDPFFTDVTGDDPFGEARKVVAEQLKTATADEVVLSDPQRNAIVAEVQLAMQGKKSPEQAVKDAQEKANELLTQGS</sequence>
<keyword evidence="1" id="KW-1003">Cell membrane</keyword>
<protein>
    <submittedName>
        <fullName evidence="8">Extracellular solute-binding protein</fullName>
    </submittedName>
</protein>
<feature type="chain" id="PRO_5038678109" evidence="7">
    <location>
        <begin position="21"/>
        <end position="459"/>
    </location>
</feature>
<dbReference type="PANTHER" id="PTHR43649">
    <property type="entry name" value="ARABINOSE-BINDING PROTEIN-RELATED"/>
    <property type="match status" value="1"/>
</dbReference>
<evidence type="ECO:0000256" key="4">
    <source>
        <dbReference type="ARBA" id="ARBA00023139"/>
    </source>
</evidence>
<evidence type="ECO:0000256" key="3">
    <source>
        <dbReference type="ARBA" id="ARBA00023136"/>
    </source>
</evidence>
<dbReference type="Proteomes" id="UP000545761">
    <property type="component" value="Unassembled WGS sequence"/>
</dbReference>
<dbReference type="InterPro" id="IPR050490">
    <property type="entry name" value="Bact_solute-bd_prot1"/>
</dbReference>
<feature type="region of interest" description="Disordered" evidence="6">
    <location>
        <begin position="437"/>
        <end position="459"/>
    </location>
</feature>
<dbReference type="SUPFAM" id="SSF53850">
    <property type="entry name" value="Periplasmic binding protein-like II"/>
    <property type="match status" value="1"/>
</dbReference>
<evidence type="ECO:0000256" key="1">
    <source>
        <dbReference type="ARBA" id="ARBA00022475"/>
    </source>
</evidence>
<dbReference type="Gene3D" id="3.40.190.10">
    <property type="entry name" value="Periplasmic binding protein-like II"/>
    <property type="match status" value="1"/>
</dbReference>
<dbReference type="AlphaFoldDB" id="A0A7W0DK47"/>
<dbReference type="Pfam" id="PF13416">
    <property type="entry name" value="SBP_bac_8"/>
    <property type="match status" value="1"/>
</dbReference>
<feature type="compositionally biased region" description="Basic and acidic residues" evidence="6">
    <location>
        <begin position="438"/>
        <end position="452"/>
    </location>
</feature>
<gene>
    <name evidence="8" type="ORF">H1D24_08505</name>
</gene>
<evidence type="ECO:0000256" key="2">
    <source>
        <dbReference type="ARBA" id="ARBA00022729"/>
    </source>
</evidence>
<keyword evidence="5" id="KW-0449">Lipoprotein</keyword>
<comment type="caution">
    <text evidence="8">The sequence shown here is derived from an EMBL/GenBank/DDBJ whole genome shotgun (WGS) entry which is preliminary data.</text>
</comment>
<reference evidence="8 9" key="1">
    <citation type="submission" date="2020-07" db="EMBL/GenBank/DDBJ databases">
        <title>Streptomyces isolated from Indian soil.</title>
        <authorList>
            <person name="Mandal S."/>
            <person name="Maiti P.K."/>
        </authorList>
    </citation>
    <scope>NUCLEOTIDE SEQUENCE [LARGE SCALE GENOMIC DNA]</scope>
    <source>
        <strain evidence="8 9">PSKA28</strain>
    </source>
</reference>
<accession>A0A7W0DK47</accession>
<dbReference type="PANTHER" id="PTHR43649:SF33">
    <property type="entry name" value="POLYGALACTURONAN_RHAMNOGALACTURONAN-BINDING PROTEIN YTCQ"/>
    <property type="match status" value="1"/>
</dbReference>
<evidence type="ECO:0000313" key="8">
    <source>
        <dbReference type="EMBL" id="MBA2945849.1"/>
    </source>
</evidence>
<feature type="signal peptide" evidence="7">
    <location>
        <begin position="1"/>
        <end position="20"/>
    </location>
</feature>
<dbReference type="InterPro" id="IPR006059">
    <property type="entry name" value="SBP"/>
</dbReference>
<keyword evidence="3" id="KW-0472">Membrane</keyword>
<dbReference type="RefSeq" id="WP_181656798.1">
    <property type="nucleotide sequence ID" value="NZ_JACEHE010000004.1"/>
</dbReference>
<evidence type="ECO:0000256" key="7">
    <source>
        <dbReference type="SAM" id="SignalP"/>
    </source>
</evidence>
<evidence type="ECO:0000256" key="5">
    <source>
        <dbReference type="ARBA" id="ARBA00023288"/>
    </source>
</evidence>
<dbReference type="PROSITE" id="PS51257">
    <property type="entry name" value="PROKAR_LIPOPROTEIN"/>
    <property type="match status" value="1"/>
</dbReference>
<organism evidence="8 9">
    <name type="scientific">Streptomyces himalayensis subsp. himalayensis</name>
    <dbReference type="NCBI Taxonomy" id="2756131"/>
    <lineage>
        <taxon>Bacteria</taxon>
        <taxon>Bacillati</taxon>
        <taxon>Actinomycetota</taxon>
        <taxon>Actinomycetes</taxon>
        <taxon>Kitasatosporales</taxon>
        <taxon>Streptomycetaceae</taxon>
        <taxon>Streptomyces</taxon>
        <taxon>Streptomyces himalayensis</taxon>
    </lineage>
</organism>
<dbReference type="EMBL" id="JACEHE010000004">
    <property type="protein sequence ID" value="MBA2945849.1"/>
    <property type="molecule type" value="Genomic_DNA"/>
</dbReference>
<proteinExistence type="predicted"/>